<feature type="transmembrane region" description="Helical" evidence="1">
    <location>
        <begin position="22"/>
        <end position="42"/>
    </location>
</feature>
<dbReference type="RefSeq" id="WP_248655010.1">
    <property type="nucleotide sequence ID" value="NZ_CP096658.1"/>
</dbReference>
<dbReference type="GeneID" id="72188290"/>
<dbReference type="EMBL" id="CP096658">
    <property type="protein sequence ID" value="UPW00599.1"/>
    <property type="molecule type" value="Genomic_DNA"/>
</dbReference>
<gene>
    <name evidence="2" type="ORF">M0R88_00505</name>
</gene>
<protein>
    <submittedName>
        <fullName evidence="2">Uncharacterized protein</fullName>
    </submittedName>
</protein>
<proteinExistence type="predicted"/>
<reference evidence="2" key="1">
    <citation type="submission" date="2022-04" db="EMBL/GenBank/DDBJ databases">
        <title>Diverse halophilic archaea isolated from saline environments.</title>
        <authorList>
            <person name="Cui H.-L."/>
        </authorList>
    </citation>
    <scope>NUCLEOTIDE SEQUENCE</scope>
    <source>
        <strain evidence="2">XZYJT40</strain>
    </source>
</reference>
<sequence>MGSRTATAAVGLGASLAVSVAVWYYFDTLLVFLVVPFVPILFRRRRAD</sequence>
<name>A0A8U0IKM3_9EURY</name>
<organism evidence="2 3">
    <name type="scientific">Halorussus gelatinilyticus</name>
    <dbReference type="NCBI Taxonomy" id="2937524"/>
    <lineage>
        <taxon>Archaea</taxon>
        <taxon>Methanobacteriati</taxon>
        <taxon>Methanobacteriota</taxon>
        <taxon>Stenosarchaea group</taxon>
        <taxon>Halobacteria</taxon>
        <taxon>Halobacteriales</taxon>
        <taxon>Haladaptataceae</taxon>
        <taxon>Halorussus</taxon>
    </lineage>
</organism>
<accession>A0A8U0IKM3</accession>
<dbReference type="Proteomes" id="UP000830434">
    <property type="component" value="Chromosome"/>
</dbReference>
<dbReference type="KEGG" id="haxz:M0R88_00505"/>
<dbReference type="AlphaFoldDB" id="A0A8U0IKM3"/>
<keyword evidence="1" id="KW-1133">Transmembrane helix</keyword>
<keyword evidence="1" id="KW-0472">Membrane</keyword>
<keyword evidence="3" id="KW-1185">Reference proteome</keyword>
<keyword evidence="1" id="KW-0812">Transmembrane</keyword>
<evidence type="ECO:0000313" key="2">
    <source>
        <dbReference type="EMBL" id="UPW00599.1"/>
    </source>
</evidence>
<evidence type="ECO:0000313" key="3">
    <source>
        <dbReference type="Proteomes" id="UP000830434"/>
    </source>
</evidence>
<evidence type="ECO:0000256" key="1">
    <source>
        <dbReference type="SAM" id="Phobius"/>
    </source>
</evidence>